<dbReference type="Gene3D" id="1.10.1740.10">
    <property type="match status" value="1"/>
</dbReference>
<dbReference type="CDD" id="cd06171">
    <property type="entry name" value="Sigma70_r4"/>
    <property type="match status" value="1"/>
</dbReference>
<dbReference type="InterPro" id="IPR007627">
    <property type="entry name" value="RNA_pol_sigma70_r2"/>
</dbReference>
<gene>
    <name evidence="7" type="ordered locus">Cycma_3784</name>
</gene>
<evidence type="ECO:0000259" key="5">
    <source>
        <dbReference type="Pfam" id="PF04542"/>
    </source>
</evidence>
<dbReference type="HOGENOM" id="CLU_047691_4_2_10"/>
<dbReference type="OrthoDB" id="9150024at2"/>
<organism evidence="7 8">
    <name type="scientific">Cyclobacterium marinum (strain ATCC 25205 / DSM 745 / LMG 13164 / NCIMB 1802)</name>
    <name type="common">Flectobacillus marinus</name>
    <dbReference type="NCBI Taxonomy" id="880070"/>
    <lineage>
        <taxon>Bacteria</taxon>
        <taxon>Pseudomonadati</taxon>
        <taxon>Bacteroidota</taxon>
        <taxon>Cytophagia</taxon>
        <taxon>Cytophagales</taxon>
        <taxon>Cyclobacteriaceae</taxon>
        <taxon>Cyclobacterium</taxon>
    </lineage>
</organism>
<proteinExistence type="inferred from homology"/>
<reference evidence="8" key="1">
    <citation type="submission" date="2011-07" db="EMBL/GenBank/DDBJ databases">
        <title>The complete genome of Cyclobacterium marinum DSM 745.</title>
        <authorList>
            <person name="Lucas S."/>
            <person name="Han J."/>
            <person name="Lapidus A."/>
            <person name="Bruce D."/>
            <person name="Goodwin L."/>
            <person name="Pitluck S."/>
            <person name="Peters L."/>
            <person name="Kyrpides N."/>
            <person name="Mavromatis K."/>
            <person name="Ivanova N."/>
            <person name="Ovchinnikova G."/>
            <person name="Chertkov O."/>
            <person name="Detter J.C."/>
            <person name="Tapia R."/>
            <person name="Han C."/>
            <person name="Land M."/>
            <person name="Hauser L."/>
            <person name="Markowitz V."/>
            <person name="Cheng J.-F."/>
            <person name="Hugenholtz P."/>
            <person name="Woyke T."/>
            <person name="Wu D."/>
            <person name="Tindall B."/>
            <person name="Schuetze A."/>
            <person name="Brambilla E."/>
            <person name="Klenk H.-P."/>
            <person name="Eisen J.A."/>
        </authorList>
    </citation>
    <scope>NUCLEOTIDE SEQUENCE [LARGE SCALE GENOMIC DNA]</scope>
    <source>
        <strain evidence="8">ATCC 25205 / DSM 745 / LMG 13164 / NCIMB 1802</strain>
    </source>
</reference>
<keyword evidence="8" id="KW-1185">Reference proteome</keyword>
<evidence type="ECO:0000259" key="6">
    <source>
        <dbReference type="Pfam" id="PF08281"/>
    </source>
</evidence>
<dbReference type="Pfam" id="PF08281">
    <property type="entry name" value="Sigma70_r4_2"/>
    <property type="match status" value="1"/>
</dbReference>
<dbReference type="RefSeq" id="WP_014021782.1">
    <property type="nucleotide sequence ID" value="NC_015914.1"/>
</dbReference>
<dbReference type="Proteomes" id="UP000001635">
    <property type="component" value="Chromosome"/>
</dbReference>
<dbReference type="eggNOG" id="COG1595">
    <property type="taxonomic scope" value="Bacteria"/>
</dbReference>
<evidence type="ECO:0000256" key="3">
    <source>
        <dbReference type="ARBA" id="ARBA00023082"/>
    </source>
</evidence>
<feature type="domain" description="RNA polymerase sigma factor 70 region 4 type 2" evidence="6">
    <location>
        <begin position="134"/>
        <end position="177"/>
    </location>
</feature>
<comment type="similarity">
    <text evidence="1">Belongs to the sigma-70 factor family. ECF subfamily.</text>
</comment>
<keyword evidence="2" id="KW-0805">Transcription regulation</keyword>
<feature type="domain" description="RNA polymerase sigma-70 region 2" evidence="5">
    <location>
        <begin position="34"/>
        <end position="101"/>
    </location>
</feature>
<dbReference type="PANTHER" id="PTHR43133:SF46">
    <property type="entry name" value="RNA POLYMERASE SIGMA-70 FACTOR ECF SUBFAMILY"/>
    <property type="match status" value="1"/>
</dbReference>
<dbReference type="SUPFAM" id="SSF88946">
    <property type="entry name" value="Sigma2 domain of RNA polymerase sigma factors"/>
    <property type="match status" value="1"/>
</dbReference>
<dbReference type="SUPFAM" id="SSF88659">
    <property type="entry name" value="Sigma3 and sigma4 domains of RNA polymerase sigma factors"/>
    <property type="match status" value="1"/>
</dbReference>
<dbReference type="InterPro" id="IPR013325">
    <property type="entry name" value="RNA_pol_sigma_r2"/>
</dbReference>
<dbReference type="InterPro" id="IPR014284">
    <property type="entry name" value="RNA_pol_sigma-70_dom"/>
</dbReference>
<evidence type="ECO:0000256" key="2">
    <source>
        <dbReference type="ARBA" id="ARBA00023015"/>
    </source>
</evidence>
<keyword evidence="4" id="KW-0804">Transcription</keyword>
<dbReference type="KEGG" id="cmr:Cycma_3784"/>
<keyword evidence="3" id="KW-0731">Sigma factor</keyword>
<dbReference type="AlphaFoldDB" id="G0J470"/>
<dbReference type="InterPro" id="IPR039425">
    <property type="entry name" value="RNA_pol_sigma-70-like"/>
</dbReference>
<name>G0J470_CYCMS</name>
<evidence type="ECO:0000256" key="4">
    <source>
        <dbReference type="ARBA" id="ARBA00023163"/>
    </source>
</evidence>
<evidence type="ECO:0000313" key="7">
    <source>
        <dbReference type="EMBL" id="AEL27496.1"/>
    </source>
</evidence>
<dbReference type="InterPro" id="IPR013324">
    <property type="entry name" value="RNA_pol_sigma_r3/r4-like"/>
</dbReference>
<sequence length="206" mass="24578">MYEEKLYRTSVQEVDDIEYWKQIKRGERAGLEALYLKYTQELFRLGMSIKSDRSLVKDCIQEVFFKIWEYRNTVKTTDNVKLYLFKCLSNKIHKEVGKEKKRYVFFNLELEDRFYSETEADKDINNVKESKNLALMKSIKALSSRQREVIHLLYYENHSYEDTSIIMGINVQSVYTLAWKAIANLKKSLNIVAWVSLIYLPYFLSI</sequence>
<dbReference type="GO" id="GO:0016987">
    <property type="term" value="F:sigma factor activity"/>
    <property type="evidence" value="ECO:0007669"/>
    <property type="project" value="UniProtKB-KW"/>
</dbReference>
<accession>G0J470</accession>
<dbReference type="Pfam" id="PF04542">
    <property type="entry name" value="Sigma70_r2"/>
    <property type="match status" value="1"/>
</dbReference>
<dbReference type="STRING" id="880070.Cycma_3784"/>
<evidence type="ECO:0000313" key="8">
    <source>
        <dbReference type="Proteomes" id="UP000001635"/>
    </source>
</evidence>
<protein>
    <submittedName>
        <fullName evidence="7">RNA polymerase, sigma-24 subunit, ECF subfamily</fullName>
    </submittedName>
</protein>
<dbReference type="InterPro" id="IPR036388">
    <property type="entry name" value="WH-like_DNA-bd_sf"/>
</dbReference>
<dbReference type="GO" id="GO:0003677">
    <property type="term" value="F:DNA binding"/>
    <property type="evidence" value="ECO:0007669"/>
    <property type="project" value="InterPro"/>
</dbReference>
<evidence type="ECO:0000256" key="1">
    <source>
        <dbReference type="ARBA" id="ARBA00010641"/>
    </source>
</evidence>
<dbReference type="EMBL" id="CP002955">
    <property type="protein sequence ID" value="AEL27496.1"/>
    <property type="molecule type" value="Genomic_DNA"/>
</dbReference>
<dbReference type="NCBIfam" id="TIGR02937">
    <property type="entry name" value="sigma70-ECF"/>
    <property type="match status" value="1"/>
</dbReference>
<dbReference type="Gene3D" id="1.10.10.10">
    <property type="entry name" value="Winged helix-like DNA-binding domain superfamily/Winged helix DNA-binding domain"/>
    <property type="match status" value="1"/>
</dbReference>
<dbReference type="InterPro" id="IPR013249">
    <property type="entry name" value="RNA_pol_sigma70_r4_t2"/>
</dbReference>
<dbReference type="PANTHER" id="PTHR43133">
    <property type="entry name" value="RNA POLYMERASE ECF-TYPE SIGMA FACTO"/>
    <property type="match status" value="1"/>
</dbReference>
<dbReference type="GO" id="GO:0006352">
    <property type="term" value="P:DNA-templated transcription initiation"/>
    <property type="evidence" value="ECO:0007669"/>
    <property type="project" value="InterPro"/>
</dbReference>